<proteinExistence type="predicted"/>
<dbReference type="PANTHER" id="PTHR48258:SF12">
    <property type="entry name" value="TRANSPOSON PROTEIN, CACTA, EN_SPM SUB-CLASS"/>
    <property type="match status" value="1"/>
</dbReference>
<dbReference type="InterPro" id="IPR025452">
    <property type="entry name" value="DUF4218"/>
</dbReference>
<dbReference type="InterPro" id="IPR025312">
    <property type="entry name" value="DUF4216"/>
</dbReference>
<dbReference type="Pfam" id="PF02992">
    <property type="entry name" value="Transposase_21"/>
    <property type="match status" value="1"/>
</dbReference>
<dbReference type="PANTHER" id="PTHR48258">
    <property type="entry name" value="DUF4218 DOMAIN-CONTAINING PROTEIN-RELATED"/>
    <property type="match status" value="1"/>
</dbReference>
<dbReference type="InParanoid" id="A0A6P9ECG4"/>
<dbReference type="OrthoDB" id="1933987at2759"/>
<accession>A0A6P9ECG4</accession>
<dbReference type="GeneID" id="108988654"/>
<dbReference type="Pfam" id="PF13952">
    <property type="entry name" value="DUF4216"/>
    <property type="match status" value="1"/>
</dbReference>
<feature type="domain" description="DUF4216" evidence="1">
    <location>
        <begin position="838"/>
        <end position="914"/>
    </location>
</feature>
<sequence>MVFDHLISYGISQGYTIWHAHGERKGEASYHAIGAQNNNEQINEGSSGMTTMLHDVFSMFDPEIVEGTGPEIRVEVGEAGVQYENRQDSNERVNKFYNILKDADEPLYEGCTKHTKFSAIVRLWNMKCLGGLSNSIFIELLEFVNELLPPGASLPKNTYEAKKYMNELGLGYEKILVCPNSCMLFWKDNENLETCLVCGASKWKQKESMDESSKKGRTNDGVLRHPAHGLAWKTFDSQHDEFASDPRNVRLGLSADGFNPFGPSSPSMNIDVYLEPLISELKELWEIGAPTYDVCSREIFTMRAALMWTINDFPAYGDLSGWSTKGRLACPCCMGNTRSRWLKHGKKISYMGHRRFLPINHKWRMMARTFDGTREINPPPTMPTPDEILEQLDDERCNDRTNRKRNRVVGSTTVKEHSWKKRSIFFSLPYWKDNLLRHNLDVMHIEKNVVDNIVGTLLNIVKKSKDGIQARLDLQEMGLRPQLHPVITAANKTYLPPAIFTMSNKEKEDLLKVIKNVKVPDGYSSNVSCCIKLEHRTIVGMKSHDSHILMQQLLPIALRGSLPKKVIEPLIELSGFFRGICSKTMRLEDLDRLESRIPYILCQLEMIFPPSFFTVMVHLVIHLVAECKLGGPVHYRWMYPVERYLHRLKFHVRNKTAPEGSIAEGYLLEELLTFCSRYLESAQTVFNRPSRNPDDSKGKVLDVRLDFTVWTQAHRYILFNSDDFTPFRMMHLEILRNTIDERHVSNEELQKRHQDQFCNWFQDYVMKMDDNERSELGHKVVMHSKGPLQVAKEFKRIVINGTKYRTRNYENGKKTQNCGVSVCIEDGPAWYGQLTRIIEIMYYDGSRYVLFKCDWADVTRGKGFKEDEFGFSLVNFSHLVHTGNRITDDPFVLSSQVSQVYYVADERCPNWVVVVKTKPRDVYDTGEEEVTDDDDDEYLVNEYCNTSNDEAIEPAIDDVVWTRNDIDGLTIETP</sequence>
<dbReference type="AlphaFoldDB" id="A0A6P9ECG4"/>
<dbReference type="Pfam" id="PF13960">
    <property type="entry name" value="DUF4218"/>
    <property type="match status" value="1"/>
</dbReference>
<keyword evidence="3" id="KW-1185">Reference proteome</keyword>
<evidence type="ECO:0000313" key="3">
    <source>
        <dbReference type="Proteomes" id="UP000235220"/>
    </source>
</evidence>
<name>A0A6P9ECG4_JUGRE</name>
<gene>
    <name evidence="4" type="primary">LOC108988654</name>
</gene>
<evidence type="ECO:0000259" key="1">
    <source>
        <dbReference type="Pfam" id="PF13952"/>
    </source>
</evidence>
<dbReference type="KEGG" id="jre:108988654"/>
<organism evidence="3 4">
    <name type="scientific">Juglans regia</name>
    <name type="common">English walnut</name>
    <dbReference type="NCBI Taxonomy" id="51240"/>
    <lineage>
        <taxon>Eukaryota</taxon>
        <taxon>Viridiplantae</taxon>
        <taxon>Streptophyta</taxon>
        <taxon>Embryophyta</taxon>
        <taxon>Tracheophyta</taxon>
        <taxon>Spermatophyta</taxon>
        <taxon>Magnoliopsida</taxon>
        <taxon>eudicotyledons</taxon>
        <taxon>Gunneridae</taxon>
        <taxon>Pentapetalae</taxon>
        <taxon>rosids</taxon>
        <taxon>fabids</taxon>
        <taxon>Fagales</taxon>
        <taxon>Juglandaceae</taxon>
        <taxon>Juglans</taxon>
    </lineage>
</organism>
<reference evidence="4" key="1">
    <citation type="submission" date="2025-08" db="UniProtKB">
        <authorList>
            <consortium name="RefSeq"/>
        </authorList>
    </citation>
    <scope>IDENTIFICATION</scope>
    <source>
        <tissue evidence="4">Leaves</tissue>
    </source>
</reference>
<dbReference type="RefSeq" id="XP_035545104.1">
    <property type="nucleotide sequence ID" value="XM_035689211.1"/>
</dbReference>
<evidence type="ECO:0000313" key="4">
    <source>
        <dbReference type="RefSeq" id="XP_035545104.1"/>
    </source>
</evidence>
<dbReference type="InterPro" id="IPR004242">
    <property type="entry name" value="Transposase_21"/>
</dbReference>
<protein>
    <submittedName>
        <fullName evidence="4">Uncharacterized protein LOC108988654</fullName>
    </submittedName>
</protein>
<evidence type="ECO:0000259" key="2">
    <source>
        <dbReference type="Pfam" id="PF13960"/>
    </source>
</evidence>
<feature type="domain" description="DUF4218" evidence="2">
    <location>
        <begin position="580"/>
        <end position="692"/>
    </location>
</feature>
<dbReference type="Proteomes" id="UP000235220">
    <property type="component" value="Chromosome 4"/>
</dbReference>